<proteinExistence type="predicted"/>
<evidence type="ECO:0000313" key="2">
    <source>
        <dbReference type="EMBL" id="KAG9241021.1"/>
    </source>
</evidence>
<evidence type="ECO:0000313" key="3">
    <source>
        <dbReference type="Proteomes" id="UP000887226"/>
    </source>
</evidence>
<feature type="compositionally biased region" description="Basic and acidic residues" evidence="1">
    <location>
        <begin position="350"/>
        <end position="364"/>
    </location>
</feature>
<feature type="compositionally biased region" description="Acidic residues" evidence="1">
    <location>
        <begin position="858"/>
        <end position="868"/>
    </location>
</feature>
<name>A0A9P8CD83_9HELO</name>
<feature type="region of interest" description="Disordered" evidence="1">
    <location>
        <begin position="448"/>
        <end position="486"/>
    </location>
</feature>
<protein>
    <submittedName>
        <fullName evidence="2">Uncharacterized protein</fullName>
    </submittedName>
</protein>
<dbReference type="Proteomes" id="UP000887226">
    <property type="component" value="Unassembled WGS sequence"/>
</dbReference>
<feature type="region of interest" description="Disordered" evidence="1">
    <location>
        <begin position="1004"/>
        <end position="1053"/>
    </location>
</feature>
<feature type="compositionally biased region" description="Low complexity" evidence="1">
    <location>
        <begin position="77"/>
        <end position="89"/>
    </location>
</feature>
<comment type="caution">
    <text evidence="2">The sequence shown here is derived from an EMBL/GenBank/DDBJ whole genome shotgun (WGS) entry which is preliminary data.</text>
</comment>
<keyword evidence="3" id="KW-1185">Reference proteome</keyword>
<reference evidence="2" key="1">
    <citation type="journal article" date="2021" name="IMA Fungus">
        <title>Genomic characterization of three marine fungi, including Emericellopsis atlantica sp. nov. with signatures of a generalist lifestyle and marine biomass degradation.</title>
        <authorList>
            <person name="Hagestad O.C."/>
            <person name="Hou L."/>
            <person name="Andersen J.H."/>
            <person name="Hansen E.H."/>
            <person name="Altermark B."/>
            <person name="Li C."/>
            <person name="Kuhnert E."/>
            <person name="Cox R.J."/>
            <person name="Crous P.W."/>
            <person name="Spatafora J.W."/>
            <person name="Lail K."/>
            <person name="Amirebrahimi M."/>
            <person name="Lipzen A."/>
            <person name="Pangilinan J."/>
            <person name="Andreopoulos W."/>
            <person name="Hayes R.D."/>
            <person name="Ng V."/>
            <person name="Grigoriev I.V."/>
            <person name="Jackson S.A."/>
            <person name="Sutton T.D.S."/>
            <person name="Dobson A.D.W."/>
            <person name="Rama T."/>
        </authorList>
    </citation>
    <scope>NUCLEOTIDE SEQUENCE</scope>
    <source>
        <strain evidence="2">TRa3180A</strain>
    </source>
</reference>
<feature type="region of interest" description="Disordered" evidence="1">
    <location>
        <begin position="721"/>
        <end position="788"/>
    </location>
</feature>
<sequence length="1157" mass="126948">MPRRKLSAAENSALPLQTAAVRRSRRTVIGNQPLNHSPLQSLPAPTRAKKNRSDLQAATSSNPTDDIATTTEEEEASASAPSRSPSADTGNQYSNITSRISESPTPSLQQKVFPQQEVPAKAASNKMARSSALVRAAEAEDESLLDAPITENLATPNKHARGEVFISGQPSAKRARHLADTTSRSTNTPMAEARTPAQLRHNDNTKKPVKKKIGGGYLTPGPMPRRTPYVIDPRTMTPHERRVDLYQRTGLRNRVEYQGPPEDDEPEIITHSDGTTRELSPLNQVNQYMLNHTIPSLPDIPASRYTGHSKTDKIFRKVYQIPEPGETEFRPRNRSPTFRSAAIPPNKTKNPKDTPHKMQSDEKPSSGVFECTPIHSDAAEAFSSTEKSPKEAAACPLAIQAHSSQGDEKKPSSYVAQAVEATETIEAMKTREETDEPGETTSILIEEPTRPTPSTRTLQVTPGLSKRSVAGTPNSTAPIRHRQADNSRRVHFSAPLVTGRASPTHRRPLGEQENGDAYAQETPNSFAMHLMHDSLAPRPAMFDTAVHTDSKSDVHSKQIKKVYDNLRKNQYSHELSSALSELFINSPDFRNLGTSAIYCDASEIVAYLLTHPYLLAMAGALVKYNEEHPNTPVPNYFETYEALERFDARFDYTDPPTPDDINRKMQYHEEQEALKHQSAATLAEQVSRQQEPQNLVTNQGQSFFQNPFSAPLSAVKSLFAAGTDTTPTPTPSSTHSNSSSAKKLSPMPTKPGAFPGQRKASPRLSSVKSSKLKPSQQRQVAVKQMRSQNSAQRYLDFTIKAEEQRGYRRREALRTGERDQVTIEKDLELSKDYNSRTGRKRKAGAAGVAGSGYRVPDLDIESEGEGMEAESSQPEEQPATRFPRPGDPDFNYAGHFQVPDYSSSSNSDDEEEAVPEHSDQHNITVPPNFPVEADSLVHPTDINDAPSNVFSPGPSVPDMDIPLSPKPTPTKRDKDIDRPKHVRIDDAPAPRAAVAVEETIAEIPSTPAAPSAALQEKAWPQSAPPKTPRPANATLPQPSPTKTLKHQPIRPSTLREVQTASPLASPFASVDEVEHHDAMVVRDFVNGMMEGDIMRTMLPAFMRAPADGVENHDAMVIFDFVNGMMGGDVTGTTFPAFMTEAMASQGNKIEQAVALVV</sequence>
<feature type="region of interest" description="Disordered" evidence="1">
    <location>
        <begin position="837"/>
        <end position="976"/>
    </location>
</feature>
<feature type="region of interest" description="Disordered" evidence="1">
    <location>
        <begin position="1"/>
        <end position="126"/>
    </location>
</feature>
<feature type="compositionally biased region" description="Low complexity" evidence="1">
    <location>
        <begin position="723"/>
        <end position="740"/>
    </location>
</feature>
<dbReference type="EMBL" id="MU254287">
    <property type="protein sequence ID" value="KAG9241021.1"/>
    <property type="molecule type" value="Genomic_DNA"/>
</dbReference>
<organism evidence="2 3">
    <name type="scientific">Calycina marina</name>
    <dbReference type="NCBI Taxonomy" id="1763456"/>
    <lineage>
        <taxon>Eukaryota</taxon>
        <taxon>Fungi</taxon>
        <taxon>Dikarya</taxon>
        <taxon>Ascomycota</taxon>
        <taxon>Pezizomycotina</taxon>
        <taxon>Leotiomycetes</taxon>
        <taxon>Helotiales</taxon>
        <taxon>Pezizellaceae</taxon>
        <taxon>Calycina</taxon>
    </lineage>
</organism>
<feature type="region of interest" description="Disordered" evidence="1">
    <location>
        <begin position="323"/>
        <end position="370"/>
    </location>
</feature>
<gene>
    <name evidence="2" type="ORF">BJ878DRAFT_522774</name>
</gene>
<accession>A0A9P8CD83</accession>
<feature type="region of interest" description="Disordered" evidence="1">
    <location>
        <begin position="205"/>
        <end position="232"/>
    </location>
</feature>
<feature type="compositionally biased region" description="Low complexity" evidence="1">
    <location>
        <begin position="844"/>
        <end position="855"/>
    </location>
</feature>
<evidence type="ECO:0000256" key="1">
    <source>
        <dbReference type="SAM" id="MobiDB-lite"/>
    </source>
</evidence>
<dbReference type="AlphaFoldDB" id="A0A9P8CD83"/>
<feature type="compositionally biased region" description="Polar residues" evidence="1">
    <location>
        <begin position="90"/>
        <end position="113"/>
    </location>
</feature>
<feature type="compositionally biased region" description="Low complexity" evidence="1">
    <location>
        <begin position="762"/>
        <end position="775"/>
    </location>
</feature>
<feature type="compositionally biased region" description="Polar residues" evidence="1">
    <location>
        <begin position="29"/>
        <end position="40"/>
    </location>
</feature>